<comment type="caution">
    <text evidence="3">The sequence shown here is derived from an EMBL/GenBank/DDBJ whole genome shotgun (WGS) entry which is preliminary data.</text>
</comment>
<reference evidence="3 4" key="1">
    <citation type="submission" date="2020-07" db="EMBL/GenBank/DDBJ databases">
        <title>Genomic Encyclopedia of Type Strains, Phase IV (KMG-V): Genome sequencing to study the core and pangenomes of soil and plant-associated prokaryotes.</title>
        <authorList>
            <person name="Whitman W."/>
        </authorList>
    </citation>
    <scope>NUCLEOTIDE SEQUENCE [LARGE SCALE GENOMIC DNA]</scope>
    <source>
        <strain evidence="3 4">C14</strain>
    </source>
</reference>
<dbReference type="AlphaFoldDB" id="A0A7J9PT89"/>
<dbReference type="InterPro" id="IPR008995">
    <property type="entry name" value="Mo/tungstate-bd_C_term_dom"/>
</dbReference>
<dbReference type="GO" id="GO:0005524">
    <property type="term" value="F:ATP binding"/>
    <property type="evidence" value="ECO:0007669"/>
    <property type="project" value="InterPro"/>
</dbReference>
<organism evidence="3 4">
    <name type="scientific">Methanococcus maripaludis</name>
    <name type="common">Methanococcus deltae</name>
    <dbReference type="NCBI Taxonomy" id="39152"/>
    <lineage>
        <taxon>Archaea</taxon>
        <taxon>Methanobacteriati</taxon>
        <taxon>Methanobacteriota</taxon>
        <taxon>Methanomada group</taxon>
        <taxon>Methanococci</taxon>
        <taxon>Methanococcales</taxon>
        <taxon>Methanococcaceae</taxon>
        <taxon>Methanococcus</taxon>
    </lineage>
</organism>
<dbReference type="Pfam" id="PF08402">
    <property type="entry name" value="TOBE_2"/>
    <property type="match status" value="1"/>
</dbReference>
<gene>
    <name evidence="3" type="ORF">HNP95_001505</name>
</gene>
<comment type="subcellular location">
    <subcellularLocation>
        <location evidence="1">Cell membrane</location>
        <topology evidence="1">Peripheral membrane protein</topology>
    </subcellularLocation>
</comment>
<proteinExistence type="predicted"/>
<evidence type="ECO:0000313" key="4">
    <source>
        <dbReference type="Proteomes" id="UP000571751"/>
    </source>
</evidence>
<dbReference type="Gene3D" id="2.40.50.140">
    <property type="entry name" value="Nucleic acid-binding proteins"/>
    <property type="match status" value="1"/>
</dbReference>
<dbReference type="GO" id="GO:0022857">
    <property type="term" value="F:transmembrane transporter activity"/>
    <property type="evidence" value="ECO:0007669"/>
    <property type="project" value="InterPro"/>
</dbReference>
<accession>A0A7J9PT89</accession>
<keyword evidence="3" id="KW-0762">Sugar transport</keyword>
<feature type="domain" description="Transport-associated OB type 2" evidence="2">
    <location>
        <begin position="12"/>
        <end position="73"/>
    </location>
</feature>
<evidence type="ECO:0000259" key="2">
    <source>
        <dbReference type="Pfam" id="PF08402"/>
    </source>
</evidence>
<evidence type="ECO:0000313" key="3">
    <source>
        <dbReference type="EMBL" id="MBA2869326.1"/>
    </source>
</evidence>
<name>A0A7J9PT89_METMI</name>
<keyword evidence="3" id="KW-0813">Transport</keyword>
<dbReference type="EMBL" id="JACDUP010000002">
    <property type="protein sequence ID" value="MBA2869326.1"/>
    <property type="molecule type" value="Genomic_DNA"/>
</dbReference>
<dbReference type="Proteomes" id="UP000571751">
    <property type="component" value="Unassembled WGS sequence"/>
</dbReference>
<dbReference type="InterPro" id="IPR012340">
    <property type="entry name" value="NA-bd_OB-fold"/>
</dbReference>
<sequence>MNIESGDKKYFVRPESIELGKGKFNGKLVDYEFLGSVVRYIIKYGDSLFTIQTNKPADFKIGTEILFEFDKNSIISI</sequence>
<dbReference type="InterPro" id="IPR013611">
    <property type="entry name" value="Transp-assoc_OB_typ2"/>
</dbReference>
<protein>
    <submittedName>
        <fullName evidence="3">ABC-type sugar transport system ATPase subunit</fullName>
    </submittedName>
</protein>
<dbReference type="GO" id="GO:0043190">
    <property type="term" value="C:ATP-binding cassette (ABC) transporter complex"/>
    <property type="evidence" value="ECO:0007669"/>
    <property type="project" value="InterPro"/>
</dbReference>
<evidence type="ECO:0000256" key="1">
    <source>
        <dbReference type="ARBA" id="ARBA00004202"/>
    </source>
</evidence>
<dbReference type="SUPFAM" id="SSF50331">
    <property type="entry name" value="MOP-like"/>
    <property type="match status" value="1"/>
</dbReference>